<dbReference type="Gene3D" id="2.170.130.10">
    <property type="entry name" value="TonB-dependent receptor, plug domain"/>
    <property type="match status" value="1"/>
</dbReference>
<evidence type="ECO:0000259" key="8">
    <source>
        <dbReference type="Pfam" id="PF07715"/>
    </source>
</evidence>
<proteinExistence type="inferred from homology"/>
<evidence type="ECO:0000256" key="3">
    <source>
        <dbReference type="ARBA" id="ARBA00022452"/>
    </source>
</evidence>
<dbReference type="NCBIfam" id="TIGR04056">
    <property type="entry name" value="OMP_RagA_SusC"/>
    <property type="match status" value="1"/>
</dbReference>
<feature type="domain" description="TonB-dependent receptor plug" evidence="8">
    <location>
        <begin position="231"/>
        <end position="336"/>
    </location>
</feature>
<gene>
    <name evidence="9" type="ORF">HHL17_16455</name>
</gene>
<dbReference type="InterPro" id="IPR037066">
    <property type="entry name" value="Plug_dom_sf"/>
</dbReference>
<dbReference type="Gene3D" id="2.60.40.1120">
    <property type="entry name" value="Carboxypeptidase-like, regulatory domain"/>
    <property type="match status" value="1"/>
</dbReference>
<comment type="similarity">
    <text evidence="7">Belongs to the TonB-dependent receptor family.</text>
</comment>
<dbReference type="Pfam" id="PF13715">
    <property type="entry name" value="CarbopepD_reg_2"/>
    <property type="match status" value="1"/>
</dbReference>
<dbReference type="Proteomes" id="UP000583266">
    <property type="component" value="Unassembled WGS sequence"/>
</dbReference>
<reference evidence="9 10" key="1">
    <citation type="submission" date="2020-04" db="EMBL/GenBank/DDBJ databases">
        <title>Chitinophaga sp. G-6-1-13 sp. nov., isolated from soil.</title>
        <authorList>
            <person name="Dahal R.H."/>
            <person name="Chaudhary D.K."/>
        </authorList>
    </citation>
    <scope>NUCLEOTIDE SEQUENCE [LARGE SCALE GENOMIC DNA]</scope>
    <source>
        <strain evidence="9 10">G-6-1-13</strain>
    </source>
</reference>
<dbReference type="PROSITE" id="PS52016">
    <property type="entry name" value="TONB_DEPENDENT_REC_3"/>
    <property type="match status" value="1"/>
</dbReference>
<evidence type="ECO:0000256" key="1">
    <source>
        <dbReference type="ARBA" id="ARBA00004571"/>
    </source>
</evidence>
<dbReference type="AlphaFoldDB" id="A0A848GQ75"/>
<dbReference type="Gene3D" id="2.40.170.20">
    <property type="entry name" value="TonB-dependent receptor, beta-barrel domain"/>
    <property type="match status" value="1"/>
</dbReference>
<dbReference type="InterPro" id="IPR039426">
    <property type="entry name" value="TonB-dep_rcpt-like"/>
</dbReference>
<keyword evidence="5 7" id="KW-0472">Membrane</keyword>
<dbReference type="FunFam" id="2.170.130.10:FF:000003">
    <property type="entry name" value="SusC/RagA family TonB-linked outer membrane protein"/>
    <property type="match status" value="1"/>
</dbReference>
<comment type="caution">
    <text evidence="9">The sequence shown here is derived from an EMBL/GenBank/DDBJ whole genome shotgun (WGS) entry which is preliminary data.</text>
</comment>
<keyword evidence="4 7" id="KW-0812">Transmembrane</keyword>
<dbReference type="InterPro" id="IPR012910">
    <property type="entry name" value="Plug_dom"/>
</dbReference>
<accession>A0A848GQ75</accession>
<dbReference type="InterPro" id="IPR036942">
    <property type="entry name" value="Beta-barrel_TonB_sf"/>
</dbReference>
<name>A0A848GQ75_9BACT</name>
<organism evidence="9 10">
    <name type="scientific">Chitinophaga fulva</name>
    <dbReference type="NCBI Taxonomy" id="2728842"/>
    <lineage>
        <taxon>Bacteria</taxon>
        <taxon>Pseudomonadati</taxon>
        <taxon>Bacteroidota</taxon>
        <taxon>Chitinophagia</taxon>
        <taxon>Chitinophagales</taxon>
        <taxon>Chitinophagaceae</taxon>
        <taxon>Chitinophaga</taxon>
    </lineage>
</organism>
<dbReference type="SUPFAM" id="SSF56935">
    <property type="entry name" value="Porins"/>
    <property type="match status" value="1"/>
</dbReference>
<dbReference type="GO" id="GO:0009279">
    <property type="term" value="C:cell outer membrane"/>
    <property type="evidence" value="ECO:0007669"/>
    <property type="project" value="UniProtKB-SubCell"/>
</dbReference>
<evidence type="ECO:0000313" key="9">
    <source>
        <dbReference type="EMBL" id="NML38800.1"/>
    </source>
</evidence>
<evidence type="ECO:0000256" key="4">
    <source>
        <dbReference type="ARBA" id="ARBA00022692"/>
    </source>
</evidence>
<evidence type="ECO:0000256" key="7">
    <source>
        <dbReference type="PROSITE-ProRule" id="PRU01360"/>
    </source>
</evidence>
<keyword evidence="2 7" id="KW-0813">Transport</keyword>
<dbReference type="EMBL" id="JABBGC010000001">
    <property type="protein sequence ID" value="NML38800.1"/>
    <property type="molecule type" value="Genomic_DNA"/>
</dbReference>
<evidence type="ECO:0000256" key="2">
    <source>
        <dbReference type="ARBA" id="ARBA00022448"/>
    </source>
</evidence>
<evidence type="ECO:0000256" key="5">
    <source>
        <dbReference type="ARBA" id="ARBA00023136"/>
    </source>
</evidence>
<keyword evidence="6 7" id="KW-0998">Cell outer membrane</keyword>
<dbReference type="Pfam" id="PF07715">
    <property type="entry name" value="Plug"/>
    <property type="match status" value="1"/>
</dbReference>
<dbReference type="InterPro" id="IPR023996">
    <property type="entry name" value="TonB-dep_OMP_SusC/RagA"/>
</dbReference>
<evidence type="ECO:0000256" key="6">
    <source>
        <dbReference type="ARBA" id="ARBA00023237"/>
    </source>
</evidence>
<keyword evidence="9" id="KW-0675">Receptor</keyword>
<comment type="subcellular location">
    <subcellularLocation>
        <location evidence="1 7">Cell outer membrane</location>
        <topology evidence="1 7">Multi-pass membrane protein</topology>
    </subcellularLocation>
</comment>
<dbReference type="NCBIfam" id="TIGR04057">
    <property type="entry name" value="SusC_RagA_signa"/>
    <property type="match status" value="1"/>
</dbReference>
<evidence type="ECO:0000313" key="10">
    <source>
        <dbReference type="Proteomes" id="UP000583266"/>
    </source>
</evidence>
<dbReference type="SUPFAM" id="SSF49464">
    <property type="entry name" value="Carboxypeptidase regulatory domain-like"/>
    <property type="match status" value="1"/>
</dbReference>
<dbReference type="InterPro" id="IPR008969">
    <property type="entry name" value="CarboxyPept-like_regulatory"/>
</dbReference>
<dbReference type="RefSeq" id="WP_169225770.1">
    <property type="nucleotide sequence ID" value="NZ_JABBGC010000001.1"/>
</dbReference>
<keyword evidence="10" id="KW-1185">Reference proteome</keyword>
<dbReference type="InterPro" id="IPR023997">
    <property type="entry name" value="TonB-dep_OMP_SusC/RagA_CS"/>
</dbReference>
<keyword evidence="3 7" id="KW-1134">Transmembrane beta strand</keyword>
<sequence length="1125" mass="123604">MKFTASGQRISPHWQLKLWTIMKLSVWLMVIALPISAKTYSQQVTINKKNCRLEYVFECIKQQTGLSFIVDKALLDSALPVSLHATNASMASVLAKCLDFQHLDYRISNQVIVVSKADNSKASQPVAPPARQSFPVSGIITDDKGAALPGATVLLKANGFQQGSVADANGKFLLNNIPGGNYTLEISLMGYGKYSENLQVNADTRSLEIRLSPSNRTIDEIVVVAYGKQRKADLTGSVSTVSSRQLENRPLTNLTNALQGTMSGVTVVQNNGQPGKDAGSIKIRGIGTLNNSDPMIVVDGVISSMSDVNPNDVESVTVLKDAASAAIYGSRAANGVVLITTKKGKKGRLQIRYDAYLGKQKATRLPSFLPSWQQAAFYNEALKNEGAPPKWTDTDIQQFKDGSDPTGAHPNTDWLALLYRGSGLQHNHYLSLSGGDEKTQYLVSLGYLDQEGIIKGTNNKRFTTRVNISSHVTKKTTVFANIGYLYDPFKEPVSSYPGATSLSLITFVANQVSNVVPYKFPNGEYGYGPNGNPIASLELGSFNRTQRYTLTGNAGADIELAKGLHFKPNFGYRLNIDQGQKFVKDIQFYDPNSGVPTKYQGPNNLTNSDDASTYTNLQAILEYGIALDQHHFKLLGGGSQEYTRYRENSMYREKFLNNSISEINAGPSAGQTSKGFSNEVALRSFFGRFNYDYNEKYIFEASLRYDGSSRFAPSRQWGLFPSFSGGWNIARENFFAPIRDIIPELKLRGSWGQLGNQNVVGNYPAISTVSSSQDYSFNQVIAPGIAPVSGANPDISWEATTTTDFGLDASLLNHQLTFSGGYFIRKTTDILLALPIGAPYSLSAPYQNAGAVSNKGWEFSVGYNGELHDVHYSVNANATFINNRITSLKGSGPYINGGTFQQVGYPIYSFYGYVCEGIFQTQEEVNKHAKQTGGVTAPGDLMYKDLNQDGKIDGADRTYLGSNFPKATIGFNLALDWKGFDLSAFFQGALGVKNYVQSNMMGGVGANSGKPTTIFLDRWTPENHSTTFPRLWFSYKNNGPSNMPSSFWIRDASYLRLKNLQLGYNLPKTLVHRIGLENVKVYYSGQNLLTFTKFYKWVDPETAQAESGYNYPQVKINTVGVNVLF</sequence>
<protein>
    <submittedName>
        <fullName evidence="9">TonB-dependent receptor</fullName>
    </submittedName>
</protein>